<gene>
    <name evidence="2" type="ORF">B0X71_03635</name>
</gene>
<reference evidence="2 3" key="1">
    <citation type="submission" date="2017-02" db="EMBL/GenBank/DDBJ databases">
        <title>The complete genomic sequence of a novel cold adapted crude oil-degrading bacterium Planococcus qaidamina Y42.</title>
        <authorList>
            <person name="Yang R."/>
        </authorList>
    </citation>
    <scope>NUCLEOTIDE SEQUENCE [LARGE SCALE GENOMIC DNA]</scope>
    <source>
        <strain evidence="2 3">Y42</strain>
    </source>
</reference>
<keyword evidence="3" id="KW-1185">Reference proteome</keyword>
<dbReference type="InterPro" id="IPR009057">
    <property type="entry name" value="Homeodomain-like_sf"/>
</dbReference>
<dbReference type="KEGG" id="pmar:B0X71_03635"/>
<organism evidence="2 3">
    <name type="scientific">Planococcus lenghuensis</name>
    <dbReference type="NCBI Taxonomy" id="2213202"/>
    <lineage>
        <taxon>Bacteria</taxon>
        <taxon>Bacillati</taxon>
        <taxon>Bacillota</taxon>
        <taxon>Bacilli</taxon>
        <taxon>Bacillales</taxon>
        <taxon>Caryophanaceae</taxon>
        <taxon>Planococcus</taxon>
    </lineage>
</organism>
<accession>A0A1Q2KVR7</accession>
<dbReference type="InterPro" id="IPR039532">
    <property type="entry name" value="TetR_C_Firmicutes"/>
</dbReference>
<proteinExistence type="predicted"/>
<dbReference type="Gene3D" id="1.10.357.10">
    <property type="entry name" value="Tetracycline Repressor, domain 2"/>
    <property type="match status" value="1"/>
</dbReference>
<dbReference type="PANTHER" id="PTHR43479">
    <property type="entry name" value="ACREF/ENVCD OPERON REPRESSOR-RELATED"/>
    <property type="match status" value="1"/>
</dbReference>
<sequence length="187" mass="22217">MESSKMDRRKKYTRMRLRDSLIELLKDKEITAITIKELCEQADINRSTFYAHYRDQLDLLETIEEEIIEDMAAYMAQYEERQEDDQQMIEKLMAYFASKKEVCRILLNDKKDTGFQKKVMTFAHQTFMKNWTPGSELDEDLYEYVSTFIISGSIHVIKRWLNNDMDKSPKEMAEIINRLVKEGLGES</sequence>
<dbReference type="PANTHER" id="PTHR43479:SF11">
    <property type="entry name" value="ACREF_ENVCD OPERON REPRESSOR-RELATED"/>
    <property type="match status" value="1"/>
</dbReference>
<dbReference type="RefSeq" id="WP_232336778.1">
    <property type="nucleotide sequence ID" value="NZ_CP019640.1"/>
</dbReference>
<evidence type="ECO:0000259" key="1">
    <source>
        <dbReference type="Pfam" id="PF14278"/>
    </source>
</evidence>
<dbReference type="Proteomes" id="UP000188184">
    <property type="component" value="Chromosome"/>
</dbReference>
<name>A0A1Q2KVR7_9BACL</name>
<dbReference type="EMBL" id="CP019640">
    <property type="protein sequence ID" value="AQQ52290.1"/>
    <property type="molecule type" value="Genomic_DNA"/>
</dbReference>
<dbReference type="InterPro" id="IPR050624">
    <property type="entry name" value="HTH-type_Tx_Regulator"/>
</dbReference>
<protein>
    <submittedName>
        <fullName evidence="2">TetR family transcriptional regulator</fullName>
    </submittedName>
</protein>
<dbReference type="SUPFAM" id="SSF46689">
    <property type="entry name" value="Homeodomain-like"/>
    <property type="match status" value="1"/>
</dbReference>
<dbReference type="AlphaFoldDB" id="A0A1Q2KVR7"/>
<evidence type="ECO:0000313" key="3">
    <source>
        <dbReference type="Proteomes" id="UP000188184"/>
    </source>
</evidence>
<feature type="domain" description="Transcriptional regulator TetR C-terminal Firmicutes type" evidence="1">
    <location>
        <begin position="86"/>
        <end position="181"/>
    </location>
</feature>
<dbReference type="Pfam" id="PF14278">
    <property type="entry name" value="TetR_C_8"/>
    <property type="match status" value="1"/>
</dbReference>
<evidence type="ECO:0000313" key="2">
    <source>
        <dbReference type="EMBL" id="AQQ52290.1"/>
    </source>
</evidence>